<dbReference type="GO" id="GO:0034456">
    <property type="term" value="C:UTP-C complex"/>
    <property type="evidence" value="ECO:0000318"/>
    <property type="project" value="GO_Central"/>
</dbReference>
<dbReference type="eggNOG" id="KOG2054">
    <property type="taxonomic scope" value="Eukaryota"/>
</dbReference>
<dbReference type="AlphaFoldDB" id="A9UX35"/>
<dbReference type="RefSeq" id="XP_001744913.1">
    <property type="nucleotide sequence ID" value="XM_001744861.1"/>
</dbReference>
<dbReference type="GO" id="GO:0032040">
    <property type="term" value="C:small-subunit processome"/>
    <property type="evidence" value="ECO:0000318"/>
    <property type="project" value="GO_Central"/>
</dbReference>
<dbReference type="STRING" id="81824.A9UX35"/>
<feature type="domain" description="Nrap protein" evidence="8">
    <location>
        <begin position="404"/>
        <end position="514"/>
    </location>
</feature>
<dbReference type="GO" id="GO:0006409">
    <property type="term" value="P:tRNA export from nucleus"/>
    <property type="evidence" value="ECO:0000318"/>
    <property type="project" value="GO_Central"/>
</dbReference>
<dbReference type="InterPro" id="IPR035368">
    <property type="entry name" value="Nrap_D3"/>
</dbReference>
<feature type="region of interest" description="Disordered" evidence="6">
    <location>
        <begin position="1"/>
        <end position="95"/>
    </location>
</feature>
<comment type="similarity">
    <text evidence="2 5">Belongs to the NRAP family.</text>
</comment>
<dbReference type="Pfam" id="PF03813">
    <property type="entry name" value="Nrap"/>
    <property type="match status" value="1"/>
</dbReference>
<dbReference type="GeneID" id="5890123"/>
<dbReference type="PANTHER" id="PTHR17972">
    <property type="entry name" value="NUCLEOLAR RNA-ASSOCIATED PROTEIN"/>
    <property type="match status" value="1"/>
</dbReference>
<dbReference type="GO" id="GO:0006364">
    <property type="term" value="P:rRNA processing"/>
    <property type="evidence" value="ECO:0000318"/>
    <property type="project" value="GO_Central"/>
</dbReference>
<feature type="compositionally biased region" description="Basic residues" evidence="6">
    <location>
        <begin position="19"/>
        <end position="29"/>
    </location>
</feature>
<name>A9UX35_MONBE</name>
<feature type="domain" description="Nrap protein" evidence="7">
    <location>
        <begin position="243"/>
        <end position="388"/>
    </location>
</feature>
<dbReference type="Pfam" id="PF17405">
    <property type="entry name" value="Nrap_D4"/>
    <property type="match status" value="1"/>
</dbReference>
<dbReference type="GO" id="GO:0032545">
    <property type="term" value="C:CURI complex"/>
    <property type="evidence" value="ECO:0000318"/>
    <property type="project" value="GO_Central"/>
</dbReference>
<dbReference type="InterPro" id="IPR035369">
    <property type="entry name" value="Nrap_D4"/>
</dbReference>
<dbReference type="InterPro" id="IPR035371">
    <property type="entry name" value="Nrap_D6"/>
</dbReference>
<dbReference type="Pfam" id="PF17407">
    <property type="entry name" value="Nrap_D6"/>
    <property type="match status" value="1"/>
</dbReference>
<evidence type="ECO:0000259" key="7">
    <source>
        <dbReference type="Pfam" id="PF03813"/>
    </source>
</evidence>
<dbReference type="InterPro" id="IPR035370">
    <property type="entry name" value="Nrap_D5"/>
</dbReference>
<evidence type="ECO:0000313" key="13">
    <source>
        <dbReference type="EMBL" id="EDQ90146.1"/>
    </source>
</evidence>
<dbReference type="PANTHER" id="PTHR17972:SF0">
    <property type="entry name" value="NUCLEOLAR PROTEIN 6"/>
    <property type="match status" value="1"/>
</dbReference>
<gene>
    <name evidence="13" type="ORF">MONBRDRAFT_32055</name>
</gene>
<feature type="domain" description="Nrap protein" evidence="12">
    <location>
        <begin position="1061"/>
        <end position="1188"/>
    </location>
</feature>
<evidence type="ECO:0000256" key="1">
    <source>
        <dbReference type="ARBA" id="ARBA00004604"/>
    </source>
</evidence>
<evidence type="ECO:0000259" key="9">
    <source>
        <dbReference type="Pfam" id="PF17404"/>
    </source>
</evidence>
<evidence type="ECO:0000259" key="11">
    <source>
        <dbReference type="Pfam" id="PF17406"/>
    </source>
</evidence>
<feature type="domain" description="Nrap protein" evidence="9">
    <location>
        <begin position="520"/>
        <end position="680"/>
    </location>
</feature>
<evidence type="ECO:0000256" key="6">
    <source>
        <dbReference type="SAM" id="MobiDB-lite"/>
    </source>
</evidence>
<evidence type="ECO:0000256" key="5">
    <source>
        <dbReference type="RuleBase" id="RU364032"/>
    </source>
</evidence>
<dbReference type="Pfam" id="PF17403">
    <property type="entry name" value="Nrap_D2"/>
    <property type="match status" value="1"/>
</dbReference>
<evidence type="ECO:0000259" key="8">
    <source>
        <dbReference type="Pfam" id="PF17403"/>
    </source>
</evidence>
<dbReference type="KEGG" id="mbr:MONBRDRAFT_32055"/>
<evidence type="ECO:0000313" key="14">
    <source>
        <dbReference type="Proteomes" id="UP000001357"/>
    </source>
</evidence>
<dbReference type="Proteomes" id="UP000001357">
    <property type="component" value="Unassembled WGS sequence"/>
</dbReference>
<evidence type="ECO:0008006" key="15">
    <source>
        <dbReference type="Google" id="ProtNLM"/>
    </source>
</evidence>
<dbReference type="FunCoup" id="A9UX35">
    <property type="interactions" value="1219"/>
</dbReference>
<dbReference type="EMBL" id="CH991548">
    <property type="protein sequence ID" value="EDQ90146.1"/>
    <property type="molecule type" value="Genomic_DNA"/>
</dbReference>
<dbReference type="Gene3D" id="1.10.1410.10">
    <property type="match status" value="2"/>
</dbReference>
<accession>A9UX35</accession>
<keyword evidence="14" id="KW-1185">Reference proteome</keyword>
<dbReference type="OMA" id="NPHGGKE"/>
<dbReference type="Gene3D" id="3.30.70.3030">
    <property type="match status" value="1"/>
</dbReference>
<feature type="compositionally biased region" description="Basic and acidic residues" evidence="6">
    <location>
        <begin position="72"/>
        <end position="81"/>
    </location>
</feature>
<dbReference type="InterPro" id="IPR035082">
    <property type="entry name" value="Nrap_D1"/>
</dbReference>
<keyword evidence="4 5" id="KW-0539">Nucleus</keyword>
<evidence type="ECO:0000256" key="3">
    <source>
        <dbReference type="ARBA" id="ARBA00022884"/>
    </source>
</evidence>
<comment type="subcellular location">
    <subcellularLocation>
        <location evidence="1 5">Nucleus</location>
        <location evidence="1 5">Nucleolus</location>
    </subcellularLocation>
</comment>
<evidence type="ECO:0000256" key="4">
    <source>
        <dbReference type="ARBA" id="ARBA00023242"/>
    </source>
</evidence>
<protein>
    <recommendedName>
        <fullName evidence="15">Nucleolar protein 6</fullName>
    </recommendedName>
</protein>
<feature type="domain" description="Nrap protein" evidence="11">
    <location>
        <begin position="898"/>
        <end position="1041"/>
    </location>
</feature>
<evidence type="ECO:0000256" key="2">
    <source>
        <dbReference type="ARBA" id="ARBA00006674"/>
    </source>
</evidence>
<feature type="compositionally biased region" description="Low complexity" evidence="6">
    <location>
        <begin position="31"/>
        <end position="41"/>
    </location>
</feature>
<dbReference type="GO" id="GO:0003723">
    <property type="term" value="F:RNA binding"/>
    <property type="evidence" value="ECO:0007669"/>
    <property type="project" value="UniProtKB-KW"/>
</dbReference>
<evidence type="ECO:0000259" key="12">
    <source>
        <dbReference type="Pfam" id="PF17407"/>
    </source>
</evidence>
<sequence>MGRNPVALFKKGRIDPHPRKPNKRPHRRGQAAPAEDAPVEPASKKSAVLQQEEDAGIVTGVNLPELPDIDPTDLKTDARPDEQDETDADGIANEEGGRAGMTAEEAQANQFKVTASAFRTSRELYAAPSREEMVELKQAQLLFKSNIFKMQLDEMLKQTQVKYHKLRTLKSHLQALKTHLEALPAIETPQLVPMDKGVQGVRVPLVLGQTEARELEYTIAAPTAVEVIGSLAAQTACKPCLQVDLAVTMPTSMFHNKDHLNNRYLVKRACFLAHLAAHLQSRPDVTDPRFEFLNEDPLKPILTYLPQIDGAASKWRVRLLPNIDASDLFKMSRLGPDRNCLRCARNASLLPVQPTEDDSDETATPRYNNAILEDCFLTSDHDAIDHYAQDERCTSFGPALNLLKLPREASSYQMFRKVISFLALQDWSSQVVRMKANAGAAAKSSGDEQGDEALADDATFLQAFDAVFLAPNGRVNLLARTTKAGRQLLQQEARVALAILDDDHVDGFQALFLSQQRAALAYDCIVRVRATSAVAAAYSAQVLNYGGHWHALVQSLVVALLTRALGDRLHLVVPSAKTTQPWALDQAPIDLSPSASADATLFSFGLRLDDANTERLIDLGPMSDDESAVAAFRDFWGAKSEMRRFQDSSIREAVVWDCAPSEACDVVKWIILHILQRHCKLEGQNVFVQHHSFRPVLGTGPNEPDQGRVATQHVNKRFGELASALRQLNLPLKIVGVEPVSATQRYTDPFPPPQEKAAHRSWAPALEVVLQLESSGRWPNDWTAIRHVKSAFYIKIANALDAARLRCRTTVTPAYVDVDYAGYVFRLVVRVDFERNLVKQRLEEAQLAQRQLRAAARDVPEELEEAIATYQPALIALNKSFVALPAHHAMVHSYHMAHASFGDACRLFKRWVACHMCSGHFEEEALELLMLHAYSVGSGLAPPGSAQAGFLRGLSVLAHHDFDADVLVVDPQGSLTQDQVATALREARESRAALPSIVIITPQDVSGTLFTSAGPGAPILNRLRVLAAQSLRFAGDALEDDSSLIGQQRGNILSIFETPTSDFDIVLQLKPARLVRSWQGLRRVLHGEQAGHGDDQVFKNLTSEAARKREVALLVEALSKEFGHLGLFFHDVYGGSCIALAFQPEAKVNRPFALADLQDAAPHEHGEEVSLNVGAVATFMQAICGDAVAIVTVQHTA</sequence>
<dbReference type="InterPro" id="IPR035367">
    <property type="entry name" value="Nrap_D2"/>
</dbReference>
<organism evidence="13 14">
    <name type="scientific">Monosiga brevicollis</name>
    <name type="common">Choanoflagellate</name>
    <dbReference type="NCBI Taxonomy" id="81824"/>
    <lineage>
        <taxon>Eukaryota</taxon>
        <taxon>Choanoflagellata</taxon>
        <taxon>Craspedida</taxon>
        <taxon>Salpingoecidae</taxon>
        <taxon>Monosiga</taxon>
    </lineage>
</organism>
<evidence type="ECO:0000259" key="10">
    <source>
        <dbReference type="Pfam" id="PF17405"/>
    </source>
</evidence>
<dbReference type="InterPro" id="IPR005554">
    <property type="entry name" value="NOL6/Upt22"/>
</dbReference>
<proteinExistence type="inferred from homology"/>
<keyword evidence="3 5" id="KW-0694">RNA-binding</keyword>
<dbReference type="InParanoid" id="A9UX35"/>
<dbReference type="Pfam" id="PF17406">
    <property type="entry name" value="Nrap_D5"/>
    <property type="match status" value="1"/>
</dbReference>
<reference evidence="13 14" key="1">
    <citation type="journal article" date="2008" name="Nature">
        <title>The genome of the choanoflagellate Monosiga brevicollis and the origin of metazoans.</title>
        <authorList>
            <consortium name="JGI Sequencing"/>
            <person name="King N."/>
            <person name="Westbrook M.J."/>
            <person name="Young S.L."/>
            <person name="Kuo A."/>
            <person name="Abedin M."/>
            <person name="Chapman J."/>
            <person name="Fairclough S."/>
            <person name="Hellsten U."/>
            <person name="Isogai Y."/>
            <person name="Letunic I."/>
            <person name="Marr M."/>
            <person name="Pincus D."/>
            <person name="Putnam N."/>
            <person name="Rokas A."/>
            <person name="Wright K.J."/>
            <person name="Zuzow R."/>
            <person name="Dirks W."/>
            <person name="Good M."/>
            <person name="Goodstein D."/>
            <person name="Lemons D."/>
            <person name="Li W."/>
            <person name="Lyons J.B."/>
            <person name="Morris A."/>
            <person name="Nichols S."/>
            <person name="Richter D.J."/>
            <person name="Salamov A."/>
            <person name="Bork P."/>
            <person name="Lim W.A."/>
            <person name="Manning G."/>
            <person name="Miller W.T."/>
            <person name="McGinnis W."/>
            <person name="Shapiro H."/>
            <person name="Tjian R."/>
            <person name="Grigoriev I.V."/>
            <person name="Rokhsar D."/>
        </authorList>
    </citation>
    <scope>NUCLEOTIDE SEQUENCE [LARGE SCALE GENOMIC DNA]</scope>
    <source>
        <strain evidence="14">MX1 / ATCC 50154</strain>
    </source>
</reference>
<dbReference type="Pfam" id="PF17404">
    <property type="entry name" value="Nrap_D3"/>
    <property type="match status" value="1"/>
</dbReference>
<feature type="domain" description="Nrap protein" evidence="10">
    <location>
        <begin position="705"/>
        <end position="895"/>
    </location>
</feature>